<dbReference type="Gene3D" id="2.10.109.10">
    <property type="entry name" value="Umud Fragment, subunit A"/>
    <property type="match status" value="1"/>
</dbReference>
<evidence type="ECO:0000256" key="6">
    <source>
        <dbReference type="PIRSR" id="PIRSR600223-1"/>
    </source>
</evidence>
<comment type="similarity">
    <text evidence="2 7">Belongs to the peptidase S26 family.</text>
</comment>
<proteinExistence type="inferred from homology"/>
<accession>A0A1M3KWM8</accession>
<keyword evidence="7" id="KW-0812">Transmembrane</keyword>
<dbReference type="GO" id="GO:0016020">
    <property type="term" value="C:membrane"/>
    <property type="evidence" value="ECO:0007669"/>
    <property type="project" value="UniProtKB-SubCell"/>
</dbReference>
<evidence type="ECO:0000256" key="4">
    <source>
        <dbReference type="ARBA" id="ARBA00019232"/>
    </source>
</evidence>
<dbReference type="STRING" id="1895771.BGO89_09775"/>
<dbReference type="InterPro" id="IPR036286">
    <property type="entry name" value="LexA/Signal_pep-like_sf"/>
</dbReference>
<reference evidence="9 10" key="1">
    <citation type="submission" date="2016-09" db="EMBL/GenBank/DDBJ databases">
        <title>Genome-resolved meta-omics ties microbial dynamics to process performance in biotechnology for thiocyanate degradation.</title>
        <authorList>
            <person name="Kantor R.S."/>
            <person name="Huddy R.J."/>
            <person name="Iyer R."/>
            <person name="Thomas B.C."/>
            <person name="Brown C.T."/>
            <person name="Anantharaman K."/>
            <person name="Tringe S."/>
            <person name="Hettich R.L."/>
            <person name="Harrison S.T."/>
            <person name="Banfield J.F."/>
        </authorList>
    </citation>
    <scope>NUCLEOTIDE SEQUENCE [LARGE SCALE GENOMIC DNA]</scope>
    <source>
        <strain evidence="9">59-99</strain>
    </source>
</reference>
<dbReference type="InterPro" id="IPR019533">
    <property type="entry name" value="Peptidase_S26"/>
</dbReference>
<comment type="caution">
    <text evidence="9">The sequence shown here is derived from an EMBL/GenBank/DDBJ whole genome shotgun (WGS) entry which is preliminary data.</text>
</comment>
<feature type="active site" evidence="6">
    <location>
        <position position="35"/>
    </location>
</feature>
<evidence type="ECO:0000256" key="7">
    <source>
        <dbReference type="RuleBase" id="RU362042"/>
    </source>
</evidence>
<organism evidence="9 10">
    <name type="scientific">Candidatus Kapaibacterium thiocyanatum</name>
    <dbReference type="NCBI Taxonomy" id="1895771"/>
    <lineage>
        <taxon>Bacteria</taxon>
        <taxon>Pseudomonadati</taxon>
        <taxon>Candidatus Kapaibacteriota</taxon>
        <taxon>Candidatus Kapaibacteriia</taxon>
        <taxon>Candidatus Kapaibacteriales</taxon>
        <taxon>Candidatus Kapaibacteriaceae</taxon>
        <taxon>Candidatus Kapaibacterium</taxon>
    </lineage>
</organism>
<dbReference type="InterPro" id="IPR019757">
    <property type="entry name" value="Pept_S26A_signal_pept_1_Lys-AS"/>
</dbReference>
<dbReference type="Proteomes" id="UP000184233">
    <property type="component" value="Unassembled WGS sequence"/>
</dbReference>
<dbReference type="EC" id="3.4.21.89" evidence="3 7"/>
<evidence type="ECO:0000256" key="1">
    <source>
        <dbReference type="ARBA" id="ARBA00000677"/>
    </source>
</evidence>
<comment type="subcellular location">
    <subcellularLocation>
        <location evidence="7">Membrane</location>
        <topology evidence="7">Single-pass type II membrane protein</topology>
    </subcellularLocation>
</comment>
<keyword evidence="7" id="KW-0645">Protease</keyword>
<feature type="domain" description="Peptidase S26" evidence="8">
    <location>
        <begin position="5"/>
        <end position="168"/>
    </location>
</feature>
<name>A0A1M3KWM8_9BACT</name>
<comment type="catalytic activity">
    <reaction evidence="1 7">
        <text>Cleavage of hydrophobic, N-terminal signal or leader sequences from secreted and periplasmic proteins.</text>
        <dbReference type="EC" id="3.4.21.89"/>
    </reaction>
</comment>
<dbReference type="GO" id="GO:0009003">
    <property type="term" value="F:signal peptidase activity"/>
    <property type="evidence" value="ECO:0007669"/>
    <property type="project" value="UniProtKB-EC"/>
</dbReference>
<dbReference type="InterPro" id="IPR019758">
    <property type="entry name" value="Pept_S26A_signal_pept_1_CS"/>
</dbReference>
<gene>
    <name evidence="9" type="ORF">BGO89_09775</name>
</gene>
<dbReference type="InterPro" id="IPR000223">
    <property type="entry name" value="Pept_S26A_signal_pept_1"/>
</dbReference>
<dbReference type="PROSITE" id="PS00761">
    <property type="entry name" value="SPASE_I_3"/>
    <property type="match status" value="1"/>
</dbReference>
<keyword evidence="7" id="KW-1133">Transmembrane helix</keyword>
<feature type="transmembrane region" description="Helical" evidence="7">
    <location>
        <begin position="7"/>
        <end position="31"/>
    </location>
</feature>
<dbReference type="PROSITE" id="PS00760">
    <property type="entry name" value="SPASE_I_2"/>
    <property type="match status" value="1"/>
</dbReference>
<dbReference type="PRINTS" id="PR00727">
    <property type="entry name" value="LEADERPTASE"/>
</dbReference>
<evidence type="ECO:0000256" key="2">
    <source>
        <dbReference type="ARBA" id="ARBA00009370"/>
    </source>
</evidence>
<dbReference type="NCBIfam" id="TIGR02227">
    <property type="entry name" value="sigpep_I_bact"/>
    <property type="match status" value="1"/>
</dbReference>
<evidence type="ECO:0000256" key="5">
    <source>
        <dbReference type="ARBA" id="ARBA00022801"/>
    </source>
</evidence>
<evidence type="ECO:0000313" key="9">
    <source>
        <dbReference type="EMBL" id="OJX56808.1"/>
    </source>
</evidence>
<dbReference type="EMBL" id="MKVH01000024">
    <property type="protein sequence ID" value="OJX56808.1"/>
    <property type="molecule type" value="Genomic_DNA"/>
</dbReference>
<dbReference type="CDD" id="cd06530">
    <property type="entry name" value="S26_SPase_I"/>
    <property type="match status" value="1"/>
</dbReference>
<sequence length="191" mass="21004">MISLRDVLWTALAATATALLLKIFVIGAFMIPSHSMERTLLAGDYIVVSKLAYTIGSVERGDVIVFRGPDTTGPDDDRPLIKRVVAVGGDSLVLTPNEIFVNDMRLPTPPLSAAPGPVSIADSGILRLRIPEGRLFVIGDNRANSYDSRYWGLLDSTRIIGKPLFVYWSYGPSTDDTAKHVRWGRLFSMIR</sequence>
<evidence type="ECO:0000259" key="8">
    <source>
        <dbReference type="Pfam" id="PF10502"/>
    </source>
</evidence>
<dbReference type="AlphaFoldDB" id="A0A1M3KWM8"/>
<dbReference type="PANTHER" id="PTHR43390">
    <property type="entry name" value="SIGNAL PEPTIDASE I"/>
    <property type="match status" value="1"/>
</dbReference>
<protein>
    <recommendedName>
        <fullName evidence="4 7">Signal peptidase I</fullName>
        <ecNumber evidence="3 7">3.4.21.89</ecNumber>
    </recommendedName>
</protein>
<dbReference type="PANTHER" id="PTHR43390:SF1">
    <property type="entry name" value="CHLOROPLAST PROCESSING PEPTIDASE"/>
    <property type="match status" value="1"/>
</dbReference>
<evidence type="ECO:0000313" key="10">
    <source>
        <dbReference type="Proteomes" id="UP000184233"/>
    </source>
</evidence>
<keyword evidence="5 7" id="KW-0378">Hydrolase</keyword>
<evidence type="ECO:0000256" key="3">
    <source>
        <dbReference type="ARBA" id="ARBA00013208"/>
    </source>
</evidence>
<dbReference type="Pfam" id="PF10502">
    <property type="entry name" value="Peptidase_S26"/>
    <property type="match status" value="1"/>
</dbReference>
<dbReference type="GO" id="GO:0004252">
    <property type="term" value="F:serine-type endopeptidase activity"/>
    <property type="evidence" value="ECO:0007669"/>
    <property type="project" value="InterPro"/>
</dbReference>
<keyword evidence="7" id="KW-0472">Membrane</keyword>
<dbReference type="GO" id="GO:0006465">
    <property type="term" value="P:signal peptide processing"/>
    <property type="evidence" value="ECO:0007669"/>
    <property type="project" value="InterPro"/>
</dbReference>
<dbReference type="SUPFAM" id="SSF51306">
    <property type="entry name" value="LexA/Signal peptidase"/>
    <property type="match status" value="1"/>
</dbReference>
<feature type="active site" evidence="6">
    <location>
        <position position="82"/>
    </location>
</feature>